<feature type="compositionally biased region" description="Polar residues" evidence="1">
    <location>
        <begin position="251"/>
        <end position="278"/>
    </location>
</feature>
<feature type="compositionally biased region" description="Gly residues" evidence="1">
    <location>
        <begin position="204"/>
        <end position="216"/>
    </location>
</feature>
<dbReference type="Proteomes" id="UP000075901">
    <property type="component" value="Unassembled WGS sequence"/>
</dbReference>
<reference evidence="3" key="1">
    <citation type="submission" date="2013-09" db="EMBL/GenBank/DDBJ databases">
        <title>The Genome Sequence of Anopheles maculatus species B.</title>
        <authorList>
            <consortium name="The Broad Institute Genomics Platform"/>
            <person name="Neafsey D.E."/>
            <person name="Besansky N."/>
            <person name="Howell P."/>
            <person name="Walton C."/>
            <person name="Young S.K."/>
            <person name="Zeng Q."/>
            <person name="Gargeya S."/>
            <person name="Fitzgerald M."/>
            <person name="Haas B."/>
            <person name="Abouelleil A."/>
            <person name="Allen A.W."/>
            <person name="Alvarado L."/>
            <person name="Arachchi H.M."/>
            <person name="Berlin A.M."/>
            <person name="Chapman S.B."/>
            <person name="Gainer-Dewar J."/>
            <person name="Goldberg J."/>
            <person name="Griggs A."/>
            <person name="Gujja S."/>
            <person name="Hansen M."/>
            <person name="Howarth C."/>
            <person name="Imamovic A."/>
            <person name="Ireland A."/>
            <person name="Larimer J."/>
            <person name="McCowan C."/>
            <person name="Murphy C."/>
            <person name="Pearson M."/>
            <person name="Poon T.W."/>
            <person name="Priest M."/>
            <person name="Roberts A."/>
            <person name="Saif S."/>
            <person name="Shea T."/>
            <person name="Sisk P."/>
            <person name="Sykes S."/>
            <person name="Wortman J."/>
            <person name="Nusbaum C."/>
            <person name="Birren B."/>
        </authorList>
    </citation>
    <scope>NUCLEOTIDE SEQUENCE [LARGE SCALE GENOMIC DNA]</scope>
    <source>
        <strain evidence="3">maculatus3</strain>
    </source>
</reference>
<reference evidence="2" key="2">
    <citation type="submission" date="2020-05" db="UniProtKB">
        <authorList>
            <consortium name="EnsemblMetazoa"/>
        </authorList>
    </citation>
    <scope>IDENTIFICATION</scope>
    <source>
        <strain evidence="2">maculatus3</strain>
    </source>
</reference>
<feature type="region of interest" description="Disordered" evidence="1">
    <location>
        <begin position="84"/>
        <end position="296"/>
    </location>
</feature>
<evidence type="ECO:0000256" key="1">
    <source>
        <dbReference type="SAM" id="MobiDB-lite"/>
    </source>
</evidence>
<organism evidence="2 3">
    <name type="scientific">Anopheles maculatus</name>
    <dbReference type="NCBI Taxonomy" id="74869"/>
    <lineage>
        <taxon>Eukaryota</taxon>
        <taxon>Metazoa</taxon>
        <taxon>Ecdysozoa</taxon>
        <taxon>Arthropoda</taxon>
        <taxon>Hexapoda</taxon>
        <taxon>Insecta</taxon>
        <taxon>Pterygota</taxon>
        <taxon>Neoptera</taxon>
        <taxon>Endopterygota</taxon>
        <taxon>Diptera</taxon>
        <taxon>Nematocera</taxon>
        <taxon>Culicoidea</taxon>
        <taxon>Culicidae</taxon>
        <taxon>Anophelinae</taxon>
        <taxon>Anopheles</taxon>
        <taxon>Anopheles maculatus group</taxon>
    </lineage>
</organism>
<feature type="compositionally biased region" description="Pro residues" evidence="1">
    <location>
        <begin position="179"/>
        <end position="197"/>
    </location>
</feature>
<dbReference type="VEuPathDB" id="VectorBase:AMAM000701"/>
<protein>
    <recommendedName>
        <fullName evidence="4">YTH domain-containing protein</fullName>
    </recommendedName>
</protein>
<feature type="compositionally biased region" description="Polar residues" evidence="1">
    <location>
        <begin position="90"/>
        <end position="108"/>
    </location>
</feature>
<accession>A0A182S6L7</accession>
<sequence length="296" mass="31657">MKKYNELGCVNQFLRPWHRLNARRSFPWCENGGESSNGDFNSWSAQVNHGPGGTGHQKKSDDGYYRNHGAYQSHDSVRNVEKGMQGLGLGSSTRSGNSDGNSGVSKYYQQQQQQKEAPKKMTWATIASQPAKPQVNTTSTTVKKKGPGMPPPPMIPGKHNMDIGTWDSPSKNGPSVIVPTPPPIIPPPVIEPSPLADPVPSSKSGGGRESVGGGAGPQHHSNNPHQGMGPAGIQSSRWPTPGQAQIQQQQLNAPAPTSSSTDRNNGPTAGTNLETTMLPTPLPVRVDRPVLDHRPQ</sequence>
<evidence type="ECO:0000313" key="3">
    <source>
        <dbReference type="Proteomes" id="UP000075901"/>
    </source>
</evidence>
<dbReference type="EnsemblMetazoa" id="AMAM000701-RA">
    <property type="protein sequence ID" value="AMAM000701-PA"/>
    <property type="gene ID" value="AMAM000701"/>
</dbReference>
<proteinExistence type="predicted"/>
<feature type="compositionally biased region" description="Basic and acidic residues" evidence="1">
    <location>
        <begin position="285"/>
        <end position="296"/>
    </location>
</feature>
<dbReference type="AlphaFoldDB" id="A0A182S6L7"/>
<name>A0A182S6L7_9DIPT</name>
<evidence type="ECO:0000313" key="2">
    <source>
        <dbReference type="EnsemblMetazoa" id="AMAM000701-PA"/>
    </source>
</evidence>
<feature type="region of interest" description="Disordered" evidence="1">
    <location>
        <begin position="40"/>
        <end position="68"/>
    </location>
</feature>
<evidence type="ECO:0008006" key="4">
    <source>
        <dbReference type="Google" id="ProtNLM"/>
    </source>
</evidence>
<keyword evidence="3" id="KW-1185">Reference proteome</keyword>